<name>A0AAN6WR96_9PEZI</name>
<sequence>MVEMAGSPFLFAFPILPPLRSWWIRQADRLFPVSCLISLSYTLYPHGGLTIQKLVWHGVTVLFFAFMYGWIMPWRHHLCWNVDEEGKGRKSCEGGEEMSQKPFCSRQFGIFIFWIMPGMSGGPNPAIPSLLPCSCSPRPGPRSIYVCMALITFSPISPPLYLEIGCGVHCTTSTVETRRCTRLHSQMERPPFCLHRLERLETPKFMFRTWFSPSSASSSMSTEQCSGINGDNSFSLIGIHEILLIPLYRTPGWPGRCRPASVATVAINVFLHPDCSTGGPRGPNS</sequence>
<dbReference type="EMBL" id="MU864435">
    <property type="protein sequence ID" value="KAK4185975.1"/>
    <property type="molecule type" value="Genomic_DNA"/>
</dbReference>
<organism evidence="1 2">
    <name type="scientific">Podospora australis</name>
    <dbReference type="NCBI Taxonomy" id="1536484"/>
    <lineage>
        <taxon>Eukaryota</taxon>
        <taxon>Fungi</taxon>
        <taxon>Dikarya</taxon>
        <taxon>Ascomycota</taxon>
        <taxon>Pezizomycotina</taxon>
        <taxon>Sordariomycetes</taxon>
        <taxon>Sordariomycetidae</taxon>
        <taxon>Sordariales</taxon>
        <taxon>Podosporaceae</taxon>
        <taxon>Podospora</taxon>
    </lineage>
</organism>
<reference evidence="1" key="2">
    <citation type="submission" date="2023-05" db="EMBL/GenBank/DDBJ databases">
        <authorList>
            <consortium name="Lawrence Berkeley National Laboratory"/>
            <person name="Steindorff A."/>
            <person name="Hensen N."/>
            <person name="Bonometti L."/>
            <person name="Westerberg I."/>
            <person name="Brannstrom I.O."/>
            <person name="Guillou S."/>
            <person name="Cros-Aarteil S."/>
            <person name="Calhoun S."/>
            <person name="Haridas S."/>
            <person name="Kuo A."/>
            <person name="Mondo S."/>
            <person name="Pangilinan J."/>
            <person name="Riley R."/>
            <person name="Labutti K."/>
            <person name="Andreopoulos B."/>
            <person name="Lipzen A."/>
            <person name="Chen C."/>
            <person name="Yanf M."/>
            <person name="Daum C."/>
            <person name="Ng V."/>
            <person name="Clum A."/>
            <person name="Ohm R."/>
            <person name="Martin F."/>
            <person name="Silar P."/>
            <person name="Natvig D."/>
            <person name="Lalanne C."/>
            <person name="Gautier V."/>
            <person name="Ament-Velasquez S.L."/>
            <person name="Kruys A."/>
            <person name="Hutchinson M.I."/>
            <person name="Powell A.J."/>
            <person name="Barry K."/>
            <person name="Miller A.N."/>
            <person name="Grigoriev I.V."/>
            <person name="Debuchy R."/>
            <person name="Gladieux P."/>
            <person name="Thoren M.H."/>
            <person name="Johannesson H."/>
        </authorList>
    </citation>
    <scope>NUCLEOTIDE SEQUENCE</scope>
    <source>
        <strain evidence="1">PSN309</strain>
    </source>
</reference>
<dbReference type="Proteomes" id="UP001302126">
    <property type="component" value="Unassembled WGS sequence"/>
</dbReference>
<dbReference type="AlphaFoldDB" id="A0AAN6WR96"/>
<protein>
    <submittedName>
        <fullName evidence="1">Uncharacterized protein</fullName>
    </submittedName>
</protein>
<gene>
    <name evidence="1" type="ORF">QBC35DRAFT_287556</name>
</gene>
<accession>A0AAN6WR96</accession>
<comment type="caution">
    <text evidence="1">The sequence shown here is derived from an EMBL/GenBank/DDBJ whole genome shotgun (WGS) entry which is preliminary data.</text>
</comment>
<proteinExistence type="predicted"/>
<keyword evidence="2" id="KW-1185">Reference proteome</keyword>
<evidence type="ECO:0000313" key="2">
    <source>
        <dbReference type="Proteomes" id="UP001302126"/>
    </source>
</evidence>
<reference evidence="1" key="1">
    <citation type="journal article" date="2023" name="Mol. Phylogenet. Evol.">
        <title>Genome-scale phylogeny and comparative genomics of the fungal order Sordariales.</title>
        <authorList>
            <person name="Hensen N."/>
            <person name="Bonometti L."/>
            <person name="Westerberg I."/>
            <person name="Brannstrom I.O."/>
            <person name="Guillou S."/>
            <person name="Cros-Aarteil S."/>
            <person name="Calhoun S."/>
            <person name="Haridas S."/>
            <person name="Kuo A."/>
            <person name="Mondo S."/>
            <person name="Pangilinan J."/>
            <person name="Riley R."/>
            <person name="LaButti K."/>
            <person name="Andreopoulos B."/>
            <person name="Lipzen A."/>
            <person name="Chen C."/>
            <person name="Yan M."/>
            <person name="Daum C."/>
            <person name="Ng V."/>
            <person name="Clum A."/>
            <person name="Steindorff A."/>
            <person name="Ohm R.A."/>
            <person name="Martin F."/>
            <person name="Silar P."/>
            <person name="Natvig D.O."/>
            <person name="Lalanne C."/>
            <person name="Gautier V."/>
            <person name="Ament-Velasquez S.L."/>
            <person name="Kruys A."/>
            <person name="Hutchinson M.I."/>
            <person name="Powell A.J."/>
            <person name="Barry K."/>
            <person name="Miller A.N."/>
            <person name="Grigoriev I.V."/>
            <person name="Debuchy R."/>
            <person name="Gladieux P."/>
            <person name="Hiltunen Thoren M."/>
            <person name="Johannesson H."/>
        </authorList>
    </citation>
    <scope>NUCLEOTIDE SEQUENCE</scope>
    <source>
        <strain evidence="1">PSN309</strain>
    </source>
</reference>
<evidence type="ECO:0000313" key="1">
    <source>
        <dbReference type="EMBL" id="KAK4185975.1"/>
    </source>
</evidence>